<keyword evidence="2" id="KW-1185">Reference proteome</keyword>
<gene>
    <name evidence="1" type="ORF">BH720_019565</name>
</gene>
<accession>A0ACD5GMP0</accession>
<name>A0ACD5GMP0_9CYAN</name>
<protein>
    <submittedName>
        <fullName evidence="1">Filamentous hemagglutinin N-terminal domain-containing protein</fullName>
    </submittedName>
</protein>
<evidence type="ECO:0000313" key="1">
    <source>
        <dbReference type="EMBL" id="XPM62080.1"/>
    </source>
</evidence>
<proteinExistence type="predicted"/>
<reference evidence="1 2" key="1">
    <citation type="journal article" date="2016" name="Genome Announc.">
        <title>Draft Genome Sequence of the Thermotolerant Cyanobacterium Desertifilum sp. IPPAS B-1220.</title>
        <authorList>
            <person name="Mironov K.S."/>
            <person name="Sinetova M.A."/>
            <person name="Bolatkhan K."/>
            <person name="Zayadan B.K."/>
            <person name="Ustinova V.V."/>
            <person name="Kupriyanova E.V."/>
            <person name="Skrypnik A.N."/>
            <person name="Gogoleva N.E."/>
            <person name="Gogolev Y.V."/>
            <person name="Los D.A."/>
        </authorList>
    </citation>
    <scope>NUCLEOTIDE SEQUENCE [LARGE SCALE GENOMIC DNA]</scope>
    <source>
        <strain evidence="1 2">IPPAS B-1220</strain>
    </source>
</reference>
<organism evidence="1 2">
    <name type="scientific">Desertifilum tharense IPPAS B-1220</name>
    <dbReference type="NCBI Taxonomy" id="1781255"/>
    <lineage>
        <taxon>Bacteria</taxon>
        <taxon>Bacillati</taxon>
        <taxon>Cyanobacteriota</taxon>
        <taxon>Cyanophyceae</taxon>
        <taxon>Desertifilales</taxon>
        <taxon>Desertifilaceae</taxon>
        <taxon>Desertifilum</taxon>
    </lineage>
</organism>
<dbReference type="EMBL" id="CP182909">
    <property type="protein sequence ID" value="XPM62080.1"/>
    <property type="molecule type" value="Genomic_DNA"/>
</dbReference>
<dbReference type="Proteomes" id="UP000095472">
    <property type="component" value="Chromosome"/>
</dbReference>
<evidence type="ECO:0000313" key="2">
    <source>
        <dbReference type="Proteomes" id="UP000095472"/>
    </source>
</evidence>
<sequence length="160" mass="16893">MRTSAQFAQRILPLGALLLTSGIAQAQIIPDSSLNTTVIPNGDRFTILNGTSAGNNLFHSFQQFSVPTGGATTFDLVNTPNISTIFSRVTGGNVSQIDGLIETRNHTQPVSLFLLNPNGILFSTNASVNLSGSFVATTAEGVLFADGVQWQTNPTAAPHY</sequence>